<dbReference type="STRING" id="582692.SAMN05720606_11331"/>
<reference evidence="2" key="1">
    <citation type="submission" date="2016-10" db="EMBL/GenBank/DDBJ databases">
        <authorList>
            <person name="Varghese N."/>
            <person name="Submissions S."/>
        </authorList>
    </citation>
    <scope>NUCLEOTIDE SEQUENCE [LARGE SCALE GENOMIC DNA]</scope>
    <source>
        <strain evidence="2">BL9</strain>
    </source>
</reference>
<sequence length="60" mass="7117">MYKGRIENTSTHQERINPALRTLQKHIKNTSKTHQHLNNALKDDSRTYRKFILTITVELI</sequence>
<evidence type="ECO:0000313" key="1">
    <source>
        <dbReference type="EMBL" id="SCY95170.1"/>
    </source>
</evidence>
<dbReference type="EMBL" id="FMVM01000013">
    <property type="protein sequence ID" value="SCY95170.1"/>
    <property type="molecule type" value="Genomic_DNA"/>
</dbReference>
<dbReference type="Proteomes" id="UP000198538">
    <property type="component" value="Unassembled WGS sequence"/>
</dbReference>
<protein>
    <submittedName>
        <fullName evidence="1">Uncharacterized protein</fullName>
    </submittedName>
</protein>
<gene>
    <name evidence="1" type="ORF">SAMN05720606_11331</name>
</gene>
<proteinExistence type="predicted"/>
<organism evidence="1 2">
    <name type="scientific">Paenibacillus polysaccharolyticus</name>
    <dbReference type="NCBI Taxonomy" id="582692"/>
    <lineage>
        <taxon>Bacteria</taxon>
        <taxon>Bacillati</taxon>
        <taxon>Bacillota</taxon>
        <taxon>Bacilli</taxon>
        <taxon>Bacillales</taxon>
        <taxon>Paenibacillaceae</taxon>
        <taxon>Paenibacillus</taxon>
    </lineage>
</organism>
<keyword evidence="2" id="KW-1185">Reference proteome</keyword>
<dbReference type="AlphaFoldDB" id="A0A1G5K543"/>
<name>A0A1G5K543_9BACL</name>
<evidence type="ECO:0000313" key="2">
    <source>
        <dbReference type="Proteomes" id="UP000198538"/>
    </source>
</evidence>
<accession>A0A1G5K543</accession>